<reference evidence="2 3" key="1">
    <citation type="submission" date="2023-10" db="EMBL/GenBank/DDBJ databases">
        <title>Sphingomonas sp. HF-S4 16S ribosomal RNA gene Genome sequencing and assembly.</title>
        <authorList>
            <person name="Lee H."/>
        </authorList>
    </citation>
    <scope>NUCLEOTIDE SEQUENCE [LARGE SCALE GENOMIC DNA]</scope>
    <source>
        <strain evidence="2 3">HF-S4</strain>
    </source>
</reference>
<organism evidence="2 3">
    <name type="scientific">Sphingomonas agrestis</name>
    <dbReference type="NCBI Taxonomy" id="3080540"/>
    <lineage>
        <taxon>Bacteria</taxon>
        <taxon>Pseudomonadati</taxon>
        <taxon>Pseudomonadota</taxon>
        <taxon>Alphaproteobacteria</taxon>
        <taxon>Sphingomonadales</taxon>
        <taxon>Sphingomonadaceae</taxon>
        <taxon>Sphingomonas</taxon>
    </lineage>
</organism>
<dbReference type="Proteomes" id="UP001273531">
    <property type="component" value="Unassembled WGS sequence"/>
</dbReference>
<dbReference type="InterPro" id="IPR045362">
    <property type="entry name" value="CIS_spike_tip"/>
</dbReference>
<feature type="region of interest" description="Disordered" evidence="1">
    <location>
        <begin position="109"/>
        <end position="130"/>
    </location>
</feature>
<evidence type="ECO:0000256" key="1">
    <source>
        <dbReference type="SAM" id="MobiDB-lite"/>
    </source>
</evidence>
<protein>
    <submittedName>
        <fullName evidence="2">Uncharacterized protein</fullName>
    </submittedName>
</protein>
<sequence length="142" mass="14241">MSDFVVVDGDQAMFLPAFGAAMVVVQPGVITGSGPATVGGKAVCLEGDEGSVSVPGCMYVAPPYVIPGTGTLEIDQLAGDQLTQTTVGGGTKLILKGSMFVAKFSVNSPAQQPQATGPVPDATPSYSGNGQFVTTNMTVKAA</sequence>
<dbReference type="RefSeq" id="WP_317224609.1">
    <property type="nucleotide sequence ID" value="NZ_JAWJEJ010000001.1"/>
</dbReference>
<keyword evidence="3" id="KW-1185">Reference proteome</keyword>
<comment type="caution">
    <text evidence="2">The sequence shown here is derived from an EMBL/GenBank/DDBJ whole genome shotgun (WGS) entry which is preliminary data.</text>
</comment>
<name>A0ABU3Y1Y0_9SPHN</name>
<evidence type="ECO:0000313" key="2">
    <source>
        <dbReference type="EMBL" id="MDV3455385.1"/>
    </source>
</evidence>
<evidence type="ECO:0000313" key="3">
    <source>
        <dbReference type="Proteomes" id="UP001273531"/>
    </source>
</evidence>
<dbReference type="Pfam" id="PF19267">
    <property type="entry name" value="CIS_spike_tip"/>
    <property type="match status" value="1"/>
</dbReference>
<proteinExistence type="predicted"/>
<gene>
    <name evidence="2" type="ORF">RZN05_00195</name>
</gene>
<dbReference type="EMBL" id="JAWJEJ010000001">
    <property type="protein sequence ID" value="MDV3455385.1"/>
    <property type="molecule type" value="Genomic_DNA"/>
</dbReference>
<accession>A0ABU3Y1Y0</accession>